<dbReference type="InterPro" id="IPR032708">
    <property type="entry name" value="McjB_C"/>
</dbReference>
<dbReference type="KEGG" id="ssau:H8M03_03085"/>
<protein>
    <submittedName>
        <fullName evidence="2">Lasso peptide biosynthesis B2 protein</fullName>
    </submittedName>
</protein>
<dbReference type="RefSeq" id="WP_187480300.1">
    <property type="nucleotide sequence ID" value="NZ_CP060697.1"/>
</dbReference>
<reference evidence="2 3" key="1">
    <citation type="submission" date="2020-08" db="EMBL/GenBank/DDBJ databases">
        <title>Sphingomonas sp. sand1-3 16S ribosomal RNA gene Genome sequencing and assembly.</title>
        <authorList>
            <person name="Kang M."/>
        </authorList>
    </citation>
    <scope>NUCLEOTIDE SEQUENCE [LARGE SCALE GENOMIC DNA]</scope>
    <source>
        <strain evidence="3">sand1-3</strain>
    </source>
</reference>
<dbReference type="AlphaFoldDB" id="A0A7G9L3Z6"/>
<gene>
    <name evidence="2" type="ORF">H8M03_03085</name>
</gene>
<dbReference type="InterPro" id="IPR053521">
    <property type="entry name" value="McjB-like"/>
</dbReference>
<dbReference type="Proteomes" id="UP000515861">
    <property type="component" value="Chromosome"/>
</dbReference>
<dbReference type="Pfam" id="PF13471">
    <property type="entry name" value="Transglut_core3"/>
    <property type="match status" value="1"/>
</dbReference>
<proteinExistence type="predicted"/>
<dbReference type="EMBL" id="CP060697">
    <property type="protein sequence ID" value="QNM83345.1"/>
    <property type="molecule type" value="Genomic_DNA"/>
</dbReference>
<keyword evidence="3" id="KW-1185">Reference proteome</keyword>
<sequence>MDLTAPTFGLVNGHPLFLDLATDSYFLLEPDDESELLKALQSNAPSQHPRPVDWPKPASQVTLVGDPSRPRFADILFIGASLTSVRRRLRRGLLADLISGLFEPPAGDRDTPETVGLARRFLCARRWLPHQGNCLADSLALLIFLQRHGATASLIFGAKLDPFAAHCWLQAGPTLLNDRLDRIEGFTPVAALSP</sequence>
<organism evidence="2 3">
    <name type="scientific">Sphingomonas sabuli</name>
    <dbReference type="NCBI Taxonomy" id="2764186"/>
    <lineage>
        <taxon>Bacteria</taxon>
        <taxon>Pseudomonadati</taxon>
        <taxon>Pseudomonadota</taxon>
        <taxon>Alphaproteobacteria</taxon>
        <taxon>Sphingomonadales</taxon>
        <taxon>Sphingomonadaceae</taxon>
        <taxon>Sphingomonas</taxon>
    </lineage>
</organism>
<evidence type="ECO:0000259" key="1">
    <source>
        <dbReference type="Pfam" id="PF13471"/>
    </source>
</evidence>
<accession>A0A7G9L3Z6</accession>
<evidence type="ECO:0000313" key="2">
    <source>
        <dbReference type="EMBL" id="QNM83345.1"/>
    </source>
</evidence>
<dbReference type="NCBIfam" id="NF033537">
    <property type="entry name" value="lasso_biosyn_B2"/>
    <property type="match status" value="1"/>
</dbReference>
<name>A0A7G9L3Z6_9SPHN</name>
<feature type="domain" description="Microcin J25-processing protein McjB C-terminal" evidence="1">
    <location>
        <begin position="85"/>
        <end position="190"/>
    </location>
</feature>
<evidence type="ECO:0000313" key="3">
    <source>
        <dbReference type="Proteomes" id="UP000515861"/>
    </source>
</evidence>